<evidence type="ECO:0008006" key="3">
    <source>
        <dbReference type="Google" id="ProtNLM"/>
    </source>
</evidence>
<evidence type="ECO:0000313" key="2">
    <source>
        <dbReference type="Proteomes" id="UP000593561"/>
    </source>
</evidence>
<name>A0A7J8RK79_GOSDV</name>
<reference evidence="1 2" key="1">
    <citation type="journal article" date="2019" name="Genome Biol. Evol.">
        <title>Insights into the evolution of the New World diploid cottons (Gossypium, subgenus Houzingenia) based on genome sequencing.</title>
        <authorList>
            <person name="Grover C.E."/>
            <person name="Arick M.A. 2nd"/>
            <person name="Thrash A."/>
            <person name="Conover J.L."/>
            <person name="Sanders W.S."/>
            <person name="Peterson D.G."/>
            <person name="Frelichowski J.E."/>
            <person name="Scheffler J.A."/>
            <person name="Scheffler B.E."/>
            <person name="Wendel J.F."/>
        </authorList>
    </citation>
    <scope>NUCLEOTIDE SEQUENCE [LARGE SCALE GENOMIC DNA]</scope>
    <source>
        <strain evidence="1">27</strain>
        <tissue evidence="1">Leaf</tissue>
    </source>
</reference>
<proteinExistence type="predicted"/>
<sequence length="72" mass="8523">GVHHPRCDLDSSRVNYVVVKDLSDGLEAIIQVNLPKRSNSFLIWKIHQMLSRFRQWNIRHISKKDNKEADRL</sequence>
<dbReference type="EMBL" id="JABFAC010000005">
    <property type="protein sequence ID" value="MBA0614125.1"/>
    <property type="molecule type" value="Genomic_DNA"/>
</dbReference>
<feature type="non-terminal residue" evidence="1">
    <location>
        <position position="72"/>
    </location>
</feature>
<dbReference type="AlphaFoldDB" id="A0A7J8RK79"/>
<accession>A0A7J8RK79</accession>
<keyword evidence="2" id="KW-1185">Reference proteome</keyword>
<feature type="non-terminal residue" evidence="1">
    <location>
        <position position="1"/>
    </location>
</feature>
<comment type="caution">
    <text evidence="1">The sequence shown here is derived from an EMBL/GenBank/DDBJ whole genome shotgun (WGS) entry which is preliminary data.</text>
</comment>
<dbReference type="Proteomes" id="UP000593561">
    <property type="component" value="Unassembled WGS sequence"/>
</dbReference>
<gene>
    <name evidence="1" type="ORF">Godav_014455</name>
</gene>
<protein>
    <recommendedName>
        <fullName evidence="3">RNase H type-1 domain-containing protein</fullName>
    </recommendedName>
</protein>
<evidence type="ECO:0000313" key="1">
    <source>
        <dbReference type="EMBL" id="MBA0614125.1"/>
    </source>
</evidence>
<organism evidence="1 2">
    <name type="scientific">Gossypium davidsonii</name>
    <name type="common">Davidson's cotton</name>
    <name type="synonym">Gossypium klotzschianum subsp. davidsonii</name>
    <dbReference type="NCBI Taxonomy" id="34287"/>
    <lineage>
        <taxon>Eukaryota</taxon>
        <taxon>Viridiplantae</taxon>
        <taxon>Streptophyta</taxon>
        <taxon>Embryophyta</taxon>
        <taxon>Tracheophyta</taxon>
        <taxon>Spermatophyta</taxon>
        <taxon>Magnoliopsida</taxon>
        <taxon>eudicotyledons</taxon>
        <taxon>Gunneridae</taxon>
        <taxon>Pentapetalae</taxon>
        <taxon>rosids</taxon>
        <taxon>malvids</taxon>
        <taxon>Malvales</taxon>
        <taxon>Malvaceae</taxon>
        <taxon>Malvoideae</taxon>
        <taxon>Gossypium</taxon>
    </lineage>
</organism>